<organism evidence="1">
    <name type="scientific">Oryza meridionalis</name>
    <dbReference type="NCBI Taxonomy" id="40149"/>
    <lineage>
        <taxon>Eukaryota</taxon>
        <taxon>Viridiplantae</taxon>
        <taxon>Streptophyta</taxon>
        <taxon>Embryophyta</taxon>
        <taxon>Tracheophyta</taxon>
        <taxon>Spermatophyta</taxon>
        <taxon>Magnoliopsida</taxon>
        <taxon>Liliopsida</taxon>
        <taxon>Poales</taxon>
        <taxon>Poaceae</taxon>
        <taxon>BOP clade</taxon>
        <taxon>Oryzoideae</taxon>
        <taxon>Oryzeae</taxon>
        <taxon>Oryzinae</taxon>
        <taxon>Oryza</taxon>
    </lineage>
</organism>
<dbReference type="HOGENOM" id="CLU_3035708_0_0_1"/>
<sequence>MVLQSFEWSTVHRTVLLFFGKKHNIALLFCGPCFSGILGVSKEARAATGVHILRG</sequence>
<reference evidence="1" key="1">
    <citation type="submission" date="2015-04" db="UniProtKB">
        <authorList>
            <consortium name="EnsemblPlants"/>
        </authorList>
    </citation>
    <scope>IDENTIFICATION</scope>
</reference>
<name>A0A0E0D3U3_9ORYZ</name>
<evidence type="ECO:0000313" key="1">
    <source>
        <dbReference type="EnsemblPlants" id="OMERI03G23880.2"/>
    </source>
</evidence>
<evidence type="ECO:0000313" key="2">
    <source>
        <dbReference type="Proteomes" id="UP000008021"/>
    </source>
</evidence>
<keyword evidence="2" id="KW-1185">Reference proteome</keyword>
<reference evidence="1" key="2">
    <citation type="submission" date="2018-05" db="EMBL/GenBank/DDBJ databases">
        <title>OmerRS3 (Oryza meridionalis Reference Sequence Version 3).</title>
        <authorList>
            <person name="Zhang J."/>
            <person name="Kudrna D."/>
            <person name="Lee S."/>
            <person name="Talag J."/>
            <person name="Welchert J."/>
            <person name="Wing R.A."/>
        </authorList>
    </citation>
    <scope>NUCLEOTIDE SEQUENCE [LARGE SCALE GENOMIC DNA]</scope>
    <source>
        <strain evidence="1">cv. OR44</strain>
    </source>
</reference>
<dbReference type="Gramene" id="OMERI03G23880.2">
    <property type="protein sequence ID" value="OMERI03G23880.2"/>
    <property type="gene ID" value="OMERI03G23880"/>
</dbReference>
<dbReference type="AlphaFoldDB" id="A0A0E0D3U3"/>
<dbReference type="Proteomes" id="UP000008021">
    <property type="component" value="Chromosome 3"/>
</dbReference>
<proteinExistence type="predicted"/>
<accession>A0A0E0D3U3</accession>
<protein>
    <submittedName>
        <fullName evidence="1">Uncharacterized protein</fullName>
    </submittedName>
</protein>
<dbReference type="EnsemblPlants" id="OMERI03G23880.2">
    <property type="protein sequence ID" value="OMERI03G23880.2"/>
    <property type="gene ID" value="OMERI03G23880"/>
</dbReference>